<dbReference type="InterPro" id="IPR021424">
    <property type="entry name" value="PorA"/>
</dbReference>
<keyword evidence="3" id="KW-1185">Reference proteome</keyword>
<comment type="caution">
    <text evidence="2">The sequence shown here is derived from an EMBL/GenBank/DDBJ whole genome shotgun (WGS) entry which is preliminary data.</text>
</comment>
<dbReference type="EMBL" id="BSDI01000024">
    <property type="protein sequence ID" value="GLH99521.1"/>
    <property type="molecule type" value="Genomic_DNA"/>
</dbReference>
<evidence type="ECO:0000256" key="1">
    <source>
        <dbReference type="SAM" id="Phobius"/>
    </source>
</evidence>
<protein>
    <recommendedName>
        <fullName evidence="4">DUF3068 domain-containing protein</fullName>
    </recommendedName>
</protein>
<organism evidence="2 3">
    <name type="scientific">Phytohabitans aurantiacus</name>
    <dbReference type="NCBI Taxonomy" id="3016789"/>
    <lineage>
        <taxon>Bacteria</taxon>
        <taxon>Bacillati</taxon>
        <taxon>Actinomycetota</taxon>
        <taxon>Actinomycetes</taxon>
        <taxon>Micromonosporales</taxon>
        <taxon>Micromonosporaceae</taxon>
    </lineage>
</organism>
<keyword evidence="1" id="KW-0812">Transmembrane</keyword>
<dbReference type="Proteomes" id="UP001144280">
    <property type="component" value="Unassembled WGS sequence"/>
</dbReference>
<accession>A0ABQ5QY94</accession>
<evidence type="ECO:0000313" key="3">
    <source>
        <dbReference type="Proteomes" id="UP001144280"/>
    </source>
</evidence>
<feature type="transmembrane region" description="Helical" evidence="1">
    <location>
        <begin position="300"/>
        <end position="320"/>
    </location>
</feature>
<dbReference type="RefSeq" id="WP_281899229.1">
    <property type="nucleotide sequence ID" value="NZ_BSDI01000024.1"/>
</dbReference>
<reference evidence="2" key="1">
    <citation type="submission" date="2022-12" db="EMBL/GenBank/DDBJ databases">
        <title>New Phytohabitans aurantiacus sp. RD004123 nov., an actinomycete isolated from soil.</title>
        <authorList>
            <person name="Triningsih D.W."/>
            <person name="Harunari E."/>
            <person name="Igarashi Y."/>
        </authorList>
    </citation>
    <scope>NUCLEOTIDE SEQUENCE</scope>
    <source>
        <strain evidence="2">RD004123</strain>
    </source>
</reference>
<keyword evidence="1" id="KW-1133">Transmembrane helix</keyword>
<dbReference type="Pfam" id="PF11271">
    <property type="entry name" value="PorA"/>
    <property type="match status" value="1"/>
</dbReference>
<sequence>MMKRVVGSVLFGTGLFLVVVAVALAFVVTPRVSKMPLDLEPPETVLSGPDATFVQAKRTGDNLEIAVQHGDLTAINGIKPDVQEAAKLTGDLADETVVWTVYQAIKRADNDELINASQSRIAMDRKTGAAVDWSGQCYTDGDGEPCEPGSISYDGQLYAFPFGTEKRTYEYFDSTLKRPLPIQYQATEKVEGLTVYKFVQEVPEQQANMDPELVHGLLGVFAPTATDGEIRYRTTRTLWVEPVTGSVVDYQDAQHRELVADTGERTVLIDAVFRYTPDTRATIVDKASDGRTMLMALSRYVPIGLTVLGLGLLVLGYLVARGGRAPAREPVAEPAPRHASSPA</sequence>
<gene>
    <name evidence="2" type="ORF">Pa4123_47970</name>
</gene>
<proteinExistence type="predicted"/>
<evidence type="ECO:0008006" key="4">
    <source>
        <dbReference type="Google" id="ProtNLM"/>
    </source>
</evidence>
<keyword evidence="1" id="KW-0472">Membrane</keyword>
<evidence type="ECO:0000313" key="2">
    <source>
        <dbReference type="EMBL" id="GLH99521.1"/>
    </source>
</evidence>
<name>A0ABQ5QY94_9ACTN</name>